<name>A0A6M6D008_9SAUR</name>
<proteinExistence type="predicted"/>
<evidence type="ECO:0000256" key="1">
    <source>
        <dbReference type="SAM" id="Phobius"/>
    </source>
</evidence>
<evidence type="ECO:0000313" key="2">
    <source>
        <dbReference type="EMBL" id="QJX65637.1"/>
    </source>
</evidence>
<accession>A0A6M6D008</accession>
<protein>
    <submittedName>
        <fullName evidence="2">ATP synthase F0 subunit 8</fullName>
    </submittedName>
</protein>
<sequence length="54" mass="6367">MPQLDTIFISMIFPWTWFTLYLIMKKINTFLMTTGPKNKTHAAHNKQTPALPWT</sequence>
<feature type="transmembrane region" description="Helical" evidence="1">
    <location>
        <begin position="6"/>
        <end position="24"/>
    </location>
</feature>
<keyword evidence="2" id="KW-0496">Mitochondrion</keyword>
<keyword evidence="1" id="KW-0472">Membrane</keyword>
<geneLocation type="mitochondrion" evidence="2"/>
<gene>
    <name evidence="2" type="primary">ATP8</name>
</gene>
<keyword evidence="1" id="KW-0812">Transmembrane</keyword>
<dbReference type="AlphaFoldDB" id="A0A6M6D008"/>
<reference evidence="2" key="1">
    <citation type="journal article" date="2020" name="Mitochondrial DNA Part B Resour">
        <title>The complete mitochondrial genome of Amphiesma optatum.</title>
        <authorList>
            <person name="Zong H."/>
            <person name="Lei Z."/>
            <person name="Hu T."/>
            <person name="Feng D."/>
            <person name="Li J."/>
            <person name="Du R."/>
            <person name="Fu C."/>
        </authorList>
    </citation>
    <scope>NUCLEOTIDE SEQUENCE</scope>
</reference>
<organism evidence="2">
    <name type="scientific">Hebius optatus</name>
    <name type="common">Mount Omei keelback</name>
    <dbReference type="NCBI Taxonomy" id="1591004"/>
    <lineage>
        <taxon>Eukaryota</taxon>
        <taxon>Metazoa</taxon>
        <taxon>Chordata</taxon>
        <taxon>Craniata</taxon>
        <taxon>Vertebrata</taxon>
        <taxon>Euteleostomi</taxon>
        <taxon>Lepidosauria</taxon>
        <taxon>Squamata</taxon>
        <taxon>Bifurcata</taxon>
        <taxon>Unidentata</taxon>
        <taxon>Episquamata</taxon>
        <taxon>Toxicofera</taxon>
        <taxon>Serpentes</taxon>
        <taxon>Colubroidea</taxon>
        <taxon>Colubridae</taxon>
        <taxon>Natricinae</taxon>
        <taxon>Hebius</taxon>
    </lineage>
</organism>
<dbReference type="EMBL" id="MN427890">
    <property type="protein sequence ID" value="QJX65637.1"/>
    <property type="molecule type" value="Genomic_DNA"/>
</dbReference>
<keyword evidence="1" id="KW-1133">Transmembrane helix</keyword>